<dbReference type="GO" id="GO:0005524">
    <property type="term" value="F:ATP binding"/>
    <property type="evidence" value="ECO:0007669"/>
    <property type="project" value="UniProtKB-KW"/>
</dbReference>
<evidence type="ECO:0000256" key="1">
    <source>
        <dbReference type="ARBA" id="ARBA00010688"/>
    </source>
</evidence>
<organism evidence="8 9">
    <name type="scientific">Actinopolymorpha cephalotaxi</name>
    <dbReference type="NCBI Taxonomy" id="504797"/>
    <lineage>
        <taxon>Bacteria</taxon>
        <taxon>Bacillati</taxon>
        <taxon>Actinomycetota</taxon>
        <taxon>Actinomycetes</taxon>
        <taxon>Propionibacteriales</taxon>
        <taxon>Actinopolymorphaceae</taxon>
        <taxon>Actinopolymorpha</taxon>
    </lineage>
</organism>
<proteinExistence type="inferred from homology"/>
<dbReference type="EMBL" id="JACBZA010000001">
    <property type="protein sequence ID" value="NYH81333.1"/>
    <property type="molecule type" value="Genomic_DNA"/>
</dbReference>
<sequence>MITVIGEALIDLEGDDQGVFRARPGGAPFNVAVGLARLGVPTALLARLSEDAFGARLRAHLAANDVSTRYAVTASEPTTLAFVFLDPHGSPRFEFYCNGTADWQWTAQELPDPFPAEVTAVHTGSLALALEPGASVLEKRLARERDRGAVTISLDPNIRPHLQPDRDAARDRVEAQLGSAHLVKVSADDLGYLYPGTDPADVVRRWCERGPALVVVTLGPDGAFAAGPAQPRVDVTAPVVSVVDAVGAGDAFSAALLAGLHDHDLLPALRQPRPTLPEETLHGLLTRAATAAALTCTRPGADPPRADELADVIL</sequence>
<dbReference type="Proteomes" id="UP000533017">
    <property type="component" value="Unassembled WGS sequence"/>
</dbReference>
<dbReference type="EC" id="2.7.1.4" evidence="7"/>
<evidence type="ECO:0000259" key="6">
    <source>
        <dbReference type="Pfam" id="PF00294"/>
    </source>
</evidence>
<evidence type="ECO:0000256" key="4">
    <source>
        <dbReference type="ARBA" id="ARBA00022777"/>
    </source>
</evidence>
<evidence type="ECO:0000313" key="10">
    <source>
        <dbReference type="Proteomes" id="UP000533017"/>
    </source>
</evidence>
<gene>
    <name evidence="7" type="ORF">FHR37_000184</name>
    <name evidence="8" type="ORF">SAMN05421678_102190</name>
</gene>
<evidence type="ECO:0000313" key="9">
    <source>
        <dbReference type="Proteomes" id="UP000199052"/>
    </source>
</evidence>
<keyword evidence="5" id="KW-0067">ATP-binding</keyword>
<dbReference type="PANTHER" id="PTHR43085:SF1">
    <property type="entry name" value="PSEUDOURIDINE KINASE-RELATED"/>
    <property type="match status" value="1"/>
</dbReference>
<accession>A0A1I2LS08</accession>
<reference evidence="8 9" key="1">
    <citation type="submission" date="2016-10" db="EMBL/GenBank/DDBJ databases">
        <authorList>
            <person name="de Groot N.N."/>
        </authorList>
    </citation>
    <scope>NUCLEOTIDE SEQUENCE [LARGE SCALE GENOMIC DNA]</scope>
    <source>
        <strain evidence="8 9">CPCC 202808</strain>
    </source>
</reference>
<evidence type="ECO:0000256" key="3">
    <source>
        <dbReference type="ARBA" id="ARBA00022741"/>
    </source>
</evidence>
<keyword evidence="4 8" id="KW-0418">Kinase</keyword>
<dbReference type="InterPro" id="IPR050306">
    <property type="entry name" value="PfkB_Carbo_kinase"/>
</dbReference>
<dbReference type="InterPro" id="IPR029056">
    <property type="entry name" value="Ribokinase-like"/>
</dbReference>
<dbReference type="GO" id="GO:0008865">
    <property type="term" value="F:fructokinase activity"/>
    <property type="evidence" value="ECO:0007669"/>
    <property type="project" value="UniProtKB-EC"/>
</dbReference>
<dbReference type="Pfam" id="PF00294">
    <property type="entry name" value="PfkB"/>
    <property type="match status" value="1"/>
</dbReference>
<dbReference type="CDD" id="cd01167">
    <property type="entry name" value="bac_FRK"/>
    <property type="match status" value="1"/>
</dbReference>
<evidence type="ECO:0000313" key="7">
    <source>
        <dbReference type="EMBL" id="NYH81333.1"/>
    </source>
</evidence>
<dbReference type="Gene3D" id="3.40.1190.20">
    <property type="match status" value="1"/>
</dbReference>
<dbReference type="EMBL" id="FOOI01000002">
    <property type="protein sequence ID" value="SFF79851.1"/>
    <property type="molecule type" value="Genomic_DNA"/>
</dbReference>
<evidence type="ECO:0000256" key="2">
    <source>
        <dbReference type="ARBA" id="ARBA00022679"/>
    </source>
</evidence>
<evidence type="ECO:0000256" key="5">
    <source>
        <dbReference type="ARBA" id="ARBA00022840"/>
    </source>
</evidence>
<dbReference type="Proteomes" id="UP000199052">
    <property type="component" value="Unassembled WGS sequence"/>
</dbReference>
<name>A0A1I2LS08_9ACTN</name>
<dbReference type="InterPro" id="IPR011611">
    <property type="entry name" value="PfkB_dom"/>
</dbReference>
<dbReference type="RefSeq" id="WP_092881194.1">
    <property type="nucleotide sequence ID" value="NZ_FOOI01000002.1"/>
</dbReference>
<keyword evidence="3" id="KW-0547">Nucleotide-binding</keyword>
<comment type="similarity">
    <text evidence="1">Belongs to the carbohydrate kinase PfkB family.</text>
</comment>
<keyword evidence="2 7" id="KW-0808">Transferase</keyword>
<reference evidence="7 10" key="2">
    <citation type="submission" date="2020-07" db="EMBL/GenBank/DDBJ databases">
        <title>Sequencing the genomes of 1000 actinobacteria strains.</title>
        <authorList>
            <person name="Klenk H.-P."/>
        </authorList>
    </citation>
    <scope>NUCLEOTIDE SEQUENCE [LARGE SCALE GENOMIC DNA]</scope>
    <source>
        <strain evidence="7 10">DSM 45117</strain>
    </source>
</reference>
<protein>
    <submittedName>
        <fullName evidence="8">Fructokinase</fullName>
        <ecNumber evidence="7">2.7.1.4</ecNumber>
    </submittedName>
</protein>
<dbReference type="AlphaFoldDB" id="A0A1I2LS08"/>
<evidence type="ECO:0000313" key="8">
    <source>
        <dbReference type="EMBL" id="SFF79851.1"/>
    </source>
</evidence>
<keyword evidence="10" id="KW-1185">Reference proteome</keyword>
<dbReference type="PANTHER" id="PTHR43085">
    <property type="entry name" value="HEXOKINASE FAMILY MEMBER"/>
    <property type="match status" value="1"/>
</dbReference>
<dbReference type="STRING" id="504797.SAMN05421678_102190"/>
<dbReference type="OrthoDB" id="9795789at2"/>
<dbReference type="SUPFAM" id="SSF53613">
    <property type="entry name" value="Ribokinase-like"/>
    <property type="match status" value="1"/>
</dbReference>
<feature type="domain" description="Carbohydrate kinase PfkB" evidence="6">
    <location>
        <begin position="2"/>
        <end position="304"/>
    </location>
</feature>